<accession>A0ACC0CHP9</accession>
<evidence type="ECO:0000313" key="2">
    <source>
        <dbReference type="Proteomes" id="UP001060085"/>
    </source>
</evidence>
<evidence type="ECO:0000313" key="1">
    <source>
        <dbReference type="EMBL" id="KAI5684502.1"/>
    </source>
</evidence>
<dbReference type="Proteomes" id="UP001060085">
    <property type="component" value="Linkage Group LG01"/>
</dbReference>
<gene>
    <name evidence="1" type="ORF">M9H77_05730</name>
</gene>
<reference evidence="2" key="1">
    <citation type="journal article" date="2023" name="Nat. Plants">
        <title>Single-cell RNA sequencing provides a high-resolution roadmap for understanding the multicellular compartmentation of specialized metabolism.</title>
        <authorList>
            <person name="Sun S."/>
            <person name="Shen X."/>
            <person name="Li Y."/>
            <person name="Li Y."/>
            <person name="Wang S."/>
            <person name="Li R."/>
            <person name="Zhang H."/>
            <person name="Shen G."/>
            <person name="Guo B."/>
            <person name="Wei J."/>
            <person name="Xu J."/>
            <person name="St-Pierre B."/>
            <person name="Chen S."/>
            <person name="Sun C."/>
        </authorList>
    </citation>
    <scope>NUCLEOTIDE SEQUENCE [LARGE SCALE GENOMIC DNA]</scope>
</reference>
<protein>
    <submittedName>
        <fullName evidence="1">Uncharacterized protein</fullName>
    </submittedName>
</protein>
<proteinExistence type="predicted"/>
<keyword evidence="2" id="KW-1185">Reference proteome</keyword>
<name>A0ACC0CHP9_CATRO</name>
<dbReference type="EMBL" id="CM044701">
    <property type="protein sequence ID" value="KAI5684502.1"/>
    <property type="molecule type" value="Genomic_DNA"/>
</dbReference>
<sequence>MSSNSMRKDVDRIKGPWSPEEDELLQQLVQKHGPRNWSLISKSIQGRSGKSCRLRWCNQLSPQVEHRAFTPEEDETIIRAHARFGNKWATIARLLSGRTDNAIKNHWNSTLKRKCSSMSGDEEGNDYSNDLIQHQQPLKRSVSAGSAGPVSGGLYLSPGSPSGSDVSDSSLPNMSSSQLFKPVARTGSVLPPQLETTTSSTNNNDDPPTSLSLSLPGIDPTESINRTNELTQPKNPIQLLPPSPPPSPPSAPAPSPSLIQQVSINPVAIPPQKAPIVPTAPVVVVQTPPVVAQQQDKVFVPFSAELLAVMQEMIKKEVWSYMNMMGMERQQQQQQQQRYLVQQHQQHVQQQQQQMMMMHNGMGMGMGMGMMQASAANDGFRNNAIKRIGINKIE</sequence>
<comment type="caution">
    <text evidence="1">The sequence shown here is derived from an EMBL/GenBank/DDBJ whole genome shotgun (WGS) entry which is preliminary data.</text>
</comment>
<organism evidence="1 2">
    <name type="scientific">Catharanthus roseus</name>
    <name type="common">Madagascar periwinkle</name>
    <name type="synonym">Vinca rosea</name>
    <dbReference type="NCBI Taxonomy" id="4058"/>
    <lineage>
        <taxon>Eukaryota</taxon>
        <taxon>Viridiplantae</taxon>
        <taxon>Streptophyta</taxon>
        <taxon>Embryophyta</taxon>
        <taxon>Tracheophyta</taxon>
        <taxon>Spermatophyta</taxon>
        <taxon>Magnoliopsida</taxon>
        <taxon>eudicotyledons</taxon>
        <taxon>Gunneridae</taxon>
        <taxon>Pentapetalae</taxon>
        <taxon>asterids</taxon>
        <taxon>lamiids</taxon>
        <taxon>Gentianales</taxon>
        <taxon>Apocynaceae</taxon>
        <taxon>Rauvolfioideae</taxon>
        <taxon>Vinceae</taxon>
        <taxon>Catharanthinae</taxon>
        <taxon>Catharanthus</taxon>
    </lineage>
</organism>